<proteinExistence type="predicted"/>
<evidence type="ECO:0000313" key="2">
    <source>
        <dbReference type="Proteomes" id="UP001500713"/>
    </source>
</evidence>
<comment type="caution">
    <text evidence="1">The sequence shown here is derived from an EMBL/GenBank/DDBJ whole genome shotgun (WGS) entry which is preliminary data.</text>
</comment>
<protein>
    <recommendedName>
        <fullName evidence="3">DUF4262 domain-containing protein</fullName>
    </recommendedName>
</protein>
<accession>A0ABN1ABT5</accession>
<gene>
    <name evidence="1" type="ORF">GCM10009096_12230</name>
</gene>
<evidence type="ECO:0008006" key="3">
    <source>
        <dbReference type="Google" id="ProtNLM"/>
    </source>
</evidence>
<name>A0ABN1ABT5_9SPHN</name>
<dbReference type="RefSeq" id="WP_229956238.1">
    <property type="nucleotide sequence ID" value="NZ_BAAAEM010000002.1"/>
</dbReference>
<dbReference type="EMBL" id="BAAAEM010000002">
    <property type="protein sequence ID" value="GAA0472611.1"/>
    <property type="molecule type" value="Genomic_DNA"/>
</dbReference>
<dbReference type="Pfam" id="PF14081">
    <property type="entry name" value="DUF4262"/>
    <property type="match status" value="1"/>
</dbReference>
<sequence length="166" mass="18838">MTGDHNLSEFEQKLLDNVDQHGCQVNFVFDAEGDDPDFAYSVGFRKTAKQPEVIVFGLERKLMLSMINETLRQCCEEGLCLAEGTEISDLVEGFDCVARRVHPSQIDEGYFNSSMWFHVREFGSELSEAYQLVWPGAVNGLYPWDIDCSEDIIEAQPPLYEARKTA</sequence>
<dbReference type="InterPro" id="IPR025358">
    <property type="entry name" value="DUF4262"/>
</dbReference>
<reference evidence="1 2" key="1">
    <citation type="journal article" date="2019" name="Int. J. Syst. Evol. Microbiol.">
        <title>The Global Catalogue of Microorganisms (GCM) 10K type strain sequencing project: providing services to taxonomists for standard genome sequencing and annotation.</title>
        <authorList>
            <consortium name="The Broad Institute Genomics Platform"/>
            <consortium name="The Broad Institute Genome Sequencing Center for Infectious Disease"/>
            <person name="Wu L."/>
            <person name="Ma J."/>
        </authorList>
    </citation>
    <scope>NUCLEOTIDE SEQUENCE [LARGE SCALE GENOMIC DNA]</scope>
    <source>
        <strain evidence="1 2">JCM 14162</strain>
    </source>
</reference>
<dbReference type="Proteomes" id="UP001500713">
    <property type="component" value="Unassembled WGS sequence"/>
</dbReference>
<keyword evidence="2" id="KW-1185">Reference proteome</keyword>
<evidence type="ECO:0000313" key="1">
    <source>
        <dbReference type="EMBL" id="GAA0472611.1"/>
    </source>
</evidence>
<organism evidence="1 2">
    <name type="scientific">Parasphingorhabdus litoris</name>
    <dbReference type="NCBI Taxonomy" id="394733"/>
    <lineage>
        <taxon>Bacteria</taxon>
        <taxon>Pseudomonadati</taxon>
        <taxon>Pseudomonadota</taxon>
        <taxon>Alphaproteobacteria</taxon>
        <taxon>Sphingomonadales</taxon>
        <taxon>Sphingomonadaceae</taxon>
        <taxon>Parasphingorhabdus</taxon>
    </lineage>
</organism>